<evidence type="ECO:0000259" key="6">
    <source>
        <dbReference type="Pfam" id="PF08281"/>
    </source>
</evidence>
<dbReference type="InterPro" id="IPR014284">
    <property type="entry name" value="RNA_pol_sigma-70_dom"/>
</dbReference>
<dbReference type="InterPro" id="IPR013324">
    <property type="entry name" value="RNA_pol_sigma_r3/r4-like"/>
</dbReference>
<dbReference type="SUPFAM" id="SSF88946">
    <property type="entry name" value="Sigma2 domain of RNA polymerase sigma factors"/>
    <property type="match status" value="1"/>
</dbReference>
<dbReference type="InterPro" id="IPR007627">
    <property type="entry name" value="RNA_pol_sigma70_r2"/>
</dbReference>
<dbReference type="Pfam" id="PF04542">
    <property type="entry name" value="Sigma70_r2"/>
    <property type="match status" value="1"/>
</dbReference>
<reference evidence="7 8" key="1">
    <citation type="submission" date="2018-06" db="EMBL/GenBank/DDBJ databases">
        <title>Pedobacter endophyticus sp. nov., an endophytic bacterium isolated from a leaf of Triticum aestivum.</title>
        <authorList>
            <person name="Zhang L."/>
        </authorList>
    </citation>
    <scope>NUCLEOTIDE SEQUENCE [LARGE SCALE GENOMIC DNA]</scope>
    <source>
        <strain evidence="7 8">CM134L-2</strain>
    </source>
</reference>
<comment type="similarity">
    <text evidence="1">Belongs to the sigma-70 factor family. ECF subfamily.</text>
</comment>
<keyword evidence="2" id="KW-0805">Transcription regulation</keyword>
<dbReference type="RefSeq" id="WP_113648911.1">
    <property type="nucleotide sequence ID" value="NZ_QMHN01000007.1"/>
</dbReference>
<evidence type="ECO:0000256" key="1">
    <source>
        <dbReference type="ARBA" id="ARBA00010641"/>
    </source>
</evidence>
<protein>
    <submittedName>
        <fullName evidence="7">RNA polymerase sigma-70 factor</fullName>
    </submittedName>
</protein>
<evidence type="ECO:0000313" key="8">
    <source>
        <dbReference type="Proteomes" id="UP000284120"/>
    </source>
</evidence>
<dbReference type="InterPro" id="IPR014327">
    <property type="entry name" value="RNA_pol_sigma70_bacteroid"/>
</dbReference>
<keyword evidence="8" id="KW-1185">Reference proteome</keyword>
<dbReference type="SUPFAM" id="SSF88659">
    <property type="entry name" value="Sigma3 and sigma4 domains of RNA polymerase sigma factors"/>
    <property type="match status" value="1"/>
</dbReference>
<accession>A0A443YKN7</accession>
<dbReference type="InterPro" id="IPR013249">
    <property type="entry name" value="RNA_pol_sigma70_r4_t2"/>
</dbReference>
<evidence type="ECO:0000259" key="5">
    <source>
        <dbReference type="Pfam" id="PF04542"/>
    </source>
</evidence>
<dbReference type="InterPro" id="IPR036388">
    <property type="entry name" value="WH-like_DNA-bd_sf"/>
</dbReference>
<dbReference type="GO" id="GO:0003677">
    <property type="term" value="F:DNA binding"/>
    <property type="evidence" value="ECO:0007669"/>
    <property type="project" value="InterPro"/>
</dbReference>
<dbReference type="OrthoDB" id="659361at2"/>
<evidence type="ECO:0000313" key="7">
    <source>
        <dbReference type="EMBL" id="RWU04315.1"/>
    </source>
</evidence>
<dbReference type="GO" id="GO:0006352">
    <property type="term" value="P:DNA-templated transcription initiation"/>
    <property type="evidence" value="ECO:0007669"/>
    <property type="project" value="InterPro"/>
</dbReference>
<dbReference type="InterPro" id="IPR039425">
    <property type="entry name" value="RNA_pol_sigma-70-like"/>
</dbReference>
<feature type="domain" description="RNA polymerase sigma-70 region 2" evidence="5">
    <location>
        <begin position="24"/>
        <end position="91"/>
    </location>
</feature>
<proteinExistence type="inferred from homology"/>
<dbReference type="InterPro" id="IPR013325">
    <property type="entry name" value="RNA_pol_sigma_r2"/>
</dbReference>
<name>A0A443YKN7_9SPHI</name>
<feature type="domain" description="RNA polymerase sigma factor 70 region 4 type 2" evidence="6">
    <location>
        <begin position="123"/>
        <end position="175"/>
    </location>
</feature>
<dbReference type="AlphaFoldDB" id="A0A443YKN7"/>
<dbReference type="NCBIfam" id="TIGR02985">
    <property type="entry name" value="Sig70_bacteroi1"/>
    <property type="match status" value="1"/>
</dbReference>
<evidence type="ECO:0000256" key="3">
    <source>
        <dbReference type="ARBA" id="ARBA00023082"/>
    </source>
</evidence>
<dbReference type="Gene3D" id="1.10.10.10">
    <property type="entry name" value="Winged helix-like DNA-binding domain superfamily/Winged helix DNA-binding domain"/>
    <property type="match status" value="1"/>
</dbReference>
<keyword evidence="3" id="KW-0731">Sigma factor</keyword>
<sequence>MPEIEIVSLFKEIQVGDKTAFDMLFNHYYSKLVTFAKQYTKQQESAEEITSELFVKLWLKRETLLKVLHPEVYLYVAIKNSCLNFMRSHQKRKHVFAEKEESAVFEGICNGHMSFLEDKELRKLLDEAVASLPEQRRMVFKLIKEDGLKTAAVAQILGISKRTAENQLYKAVKTLAETLSDYLGYHPQSKVARKQQLRDLSLLFL</sequence>
<dbReference type="PANTHER" id="PTHR43133">
    <property type="entry name" value="RNA POLYMERASE ECF-TYPE SIGMA FACTO"/>
    <property type="match status" value="1"/>
</dbReference>
<dbReference type="GO" id="GO:0016987">
    <property type="term" value="F:sigma factor activity"/>
    <property type="evidence" value="ECO:0007669"/>
    <property type="project" value="UniProtKB-KW"/>
</dbReference>
<dbReference type="PANTHER" id="PTHR43133:SF46">
    <property type="entry name" value="RNA POLYMERASE SIGMA-70 FACTOR ECF SUBFAMILY"/>
    <property type="match status" value="1"/>
</dbReference>
<dbReference type="Proteomes" id="UP000284120">
    <property type="component" value="Unassembled WGS sequence"/>
</dbReference>
<dbReference type="NCBIfam" id="TIGR02937">
    <property type="entry name" value="sigma70-ECF"/>
    <property type="match status" value="1"/>
</dbReference>
<gene>
    <name evidence="7" type="ORF">DPV69_18500</name>
</gene>
<comment type="caution">
    <text evidence="7">The sequence shown here is derived from an EMBL/GenBank/DDBJ whole genome shotgun (WGS) entry which is preliminary data.</text>
</comment>
<keyword evidence="4" id="KW-0804">Transcription</keyword>
<dbReference type="EMBL" id="SAYW01000007">
    <property type="protein sequence ID" value="RWU04315.1"/>
    <property type="molecule type" value="Genomic_DNA"/>
</dbReference>
<organism evidence="7 8">
    <name type="scientific">Pedobacter chitinilyticus</name>
    <dbReference type="NCBI Taxonomy" id="2233776"/>
    <lineage>
        <taxon>Bacteria</taxon>
        <taxon>Pseudomonadati</taxon>
        <taxon>Bacteroidota</taxon>
        <taxon>Sphingobacteriia</taxon>
        <taxon>Sphingobacteriales</taxon>
        <taxon>Sphingobacteriaceae</taxon>
        <taxon>Pedobacter</taxon>
    </lineage>
</organism>
<evidence type="ECO:0000256" key="4">
    <source>
        <dbReference type="ARBA" id="ARBA00023163"/>
    </source>
</evidence>
<evidence type="ECO:0000256" key="2">
    <source>
        <dbReference type="ARBA" id="ARBA00023015"/>
    </source>
</evidence>
<dbReference type="Gene3D" id="1.10.1740.10">
    <property type="match status" value="1"/>
</dbReference>
<dbReference type="Pfam" id="PF08281">
    <property type="entry name" value="Sigma70_r4_2"/>
    <property type="match status" value="1"/>
</dbReference>